<dbReference type="GO" id="GO:0016491">
    <property type="term" value="F:oxidoreductase activity"/>
    <property type="evidence" value="ECO:0007669"/>
    <property type="project" value="UniProtKB-KW"/>
</dbReference>
<evidence type="ECO:0000259" key="4">
    <source>
        <dbReference type="Pfam" id="PF03446"/>
    </source>
</evidence>
<dbReference type="InterPro" id="IPR029154">
    <property type="entry name" value="HIBADH-like_NADP-bd"/>
</dbReference>
<proteinExistence type="inferred from homology"/>
<name>A0ABV1GBV6_9FIRM</name>
<organism evidence="6 7">
    <name type="scientific">Ruthenibacterium intestinale</name>
    <dbReference type="NCBI Taxonomy" id="3133163"/>
    <lineage>
        <taxon>Bacteria</taxon>
        <taxon>Bacillati</taxon>
        <taxon>Bacillota</taxon>
        <taxon>Clostridia</taxon>
        <taxon>Eubacteriales</taxon>
        <taxon>Oscillospiraceae</taxon>
        <taxon>Ruthenibacterium</taxon>
    </lineage>
</organism>
<dbReference type="Pfam" id="PF14833">
    <property type="entry name" value="NAD_binding_11"/>
    <property type="match status" value="1"/>
</dbReference>
<dbReference type="Pfam" id="PF03446">
    <property type="entry name" value="NAD_binding_2"/>
    <property type="match status" value="1"/>
</dbReference>
<reference evidence="6 7" key="1">
    <citation type="submission" date="2024-03" db="EMBL/GenBank/DDBJ databases">
        <title>Human intestinal bacterial collection.</title>
        <authorList>
            <person name="Pauvert C."/>
            <person name="Hitch T.C.A."/>
            <person name="Clavel T."/>
        </authorList>
    </citation>
    <scope>NUCLEOTIDE SEQUENCE [LARGE SCALE GENOMIC DNA]</scope>
    <source>
        <strain evidence="6 7">CLA-JM-H11</strain>
    </source>
</reference>
<dbReference type="InterPro" id="IPR051265">
    <property type="entry name" value="HIBADH-related_NP60_sf"/>
</dbReference>
<dbReference type="RefSeq" id="WP_349214436.1">
    <property type="nucleotide sequence ID" value="NZ_JBBMFA010000038.1"/>
</dbReference>
<dbReference type="InterPro" id="IPR006115">
    <property type="entry name" value="6PGDH_NADP-bd"/>
</dbReference>
<dbReference type="EC" id="1.1.-.-" evidence="6"/>
<dbReference type="PIRSF" id="PIRSF000103">
    <property type="entry name" value="HIBADH"/>
    <property type="match status" value="1"/>
</dbReference>
<comment type="similarity">
    <text evidence="1">Belongs to the HIBADH-related family.</text>
</comment>
<evidence type="ECO:0000313" key="6">
    <source>
        <dbReference type="EMBL" id="MEQ2519152.1"/>
    </source>
</evidence>
<feature type="domain" description="6-phosphogluconate dehydrogenase NADP-binding" evidence="4">
    <location>
        <begin position="2"/>
        <end position="157"/>
    </location>
</feature>
<dbReference type="InterPro" id="IPR015815">
    <property type="entry name" value="HIBADH-related"/>
</dbReference>
<dbReference type="Gene3D" id="3.40.50.720">
    <property type="entry name" value="NAD(P)-binding Rossmann-like Domain"/>
    <property type="match status" value="1"/>
</dbReference>
<dbReference type="InterPro" id="IPR008927">
    <property type="entry name" value="6-PGluconate_DH-like_C_sf"/>
</dbReference>
<protein>
    <submittedName>
        <fullName evidence="6">NAD(P)-dependent oxidoreductase</fullName>
        <ecNumber evidence="6">1.1.-.-</ecNumber>
    </submittedName>
</protein>
<evidence type="ECO:0000256" key="3">
    <source>
        <dbReference type="ARBA" id="ARBA00023027"/>
    </source>
</evidence>
<evidence type="ECO:0000313" key="7">
    <source>
        <dbReference type="Proteomes" id="UP001477672"/>
    </source>
</evidence>
<dbReference type="SUPFAM" id="SSF48179">
    <property type="entry name" value="6-phosphogluconate dehydrogenase C-terminal domain-like"/>
    <property type="match status" value="1"/>
</dbReference>
<evidence type="ECO:0000256" key="2">
    <source>
        <dbReference type="ARBA" id="ARBA00023002"/>
    </source>
</evidence>
<dbReference type="InterPro" id="IPR013328">
    <property type="entry name" value="6PGD_dom2"/>
</dbReference>
<dbReference type="Proteomes" id="UP001477672">
    <property type="component" value="Unassembled WGS sequence"/>
</dbReference>
<dbReference type="PANTHER" id="PTHR43580">
    <property type="entry name" value="OXIDOREDUCTASE GLYR1-RELATED"/>
    <property type="match status" value="1"/>
</dbReference>
<dbReference type="EMBL" id="JBBMFA010000038">
    <property type="protein sequence ID" value="MEQ2519152.1"/>
    <property type="molecule type" value="Genomic_DNA"/>
</dbReference>
<sequence length="286" mass="31193">MKIGFIGLGRMGGGACGNFVRRGHDVMVYDIAPAAMEAFRGKAELARDPAELFRRSEVTLLSLPSSVQVEQMCETFLACGVQGKTVIDLSTSYPLSTKKLQQRFAQAGGAFLDAPLMGNPQMAAEGTISVTVGGDRKDFDAAAPVFQCFTSRADYVGGPGNGHLVKLALNFTGLMYAITYSQMFPLMEKLGLDTQQLFDIICEQKTNCGVFQFYGQKVKDRDYRLDFALAFGLKDLGYVKRLYEDLNCPAFALDGALDLLRTGLKDGRGGNDFSEAAAVMRDYLEL</sequence>
<evidence type="ECO:0000256" key="1">
    <source>
        <dbReference type="ARBA" id="ARBA00009080"/>
    </source>
</evidence>
<comment type="caution">
    <text evidence="6">The sequence shown here is derived from an EMBL/GenBank/DDBJ whole genome shotgun (WGS) entry which is preliminary data.</text>
</comment>
<keyword evidence="7" id="KW-1185">Reference proteome</keyword>
<dbReference type="InterPro" id="IPR036291">
    <property type="entry name" value="NAD(P)-bd_dom_sf"/>
</dbReference>
<accession>A0ABV1GBV6</accession>
<keyword evidence="3" id="KW-0520">NAD</keyword>
<dbReference type="SUPFAM" id="SSF51735">
    <property type="entry name" value="NAD(P)-binding Rossmann-fold domains"/>
    <property type="match status" value="1"/>
</dbReference>
<feature type="domain" description="3-hydroxyisobutyrate dehydrogenase-like NAD-binding" evidence="5">
    <location>
        <begin position="160"/>
        <end position="279"/>
    </location>
</feature>
<dbReference type="Gene3D" id="1.10.1040.10">
    <property type="entry name" value="N-(1-d-carboxylethyl)-l-norvaline Dehydrogenase, domain 2"/>
    <property type="match status" value="1"/>
</dbReference>
<gene>
    <name evidence="6" type="ORF">WMO24_01675</name>
</gene>
<evidence type="ECO:0000259" key="5">
    <source>
        <dbReference type="Pfam" id="PF14833"/>
    </source>
</evidence>
<keyword evidence="2 6" id="KW-0560">Oxidoreductase</keyword>
<dbReference type="PANTHER" id="PTHR43580:SF2">
    <property type="entry name" value="CYTOKINE-LIKE NUCLEAR FACTOR N-PAC"/>
    <property type="match status" value="1"/>
</dbReference>